<proteinExistence type="predicted"/>
<evidence type="ECO:0000313" key="2">
    <source>
        <dbReference type="Proteomes" id="UP000183997"/>
    </source>
</evidence>
<dbReference type="AlphaFoldDB" id="A0A1M6RKQ2"/>
<dbReference type="EMBL" id="FRAR01000011">
    <property type="protein sequence ID" value="SHK33022.1"/>
    <property type="molecule type" value="Genomic_DNA"/>
</dbReference>
<accession>A0A1M6RKQ2</accession>
<organism evidence="1 2">
    <name type="scientific">Desulforamulus aeronauticus DSM 10349</name>
    <dbReference type="NCBI Taxonomy" id="1121421"/>
    <lineage>
        <taxon>Bacteria</taxon>
        <taxon>Bacillati</taxon>
        <taxon>Bacillota</taxon>
        <taxon>Clostridia</taxon>
        <taxon>Eubacteriales</taxon>
        <taxon>Peptococcaceae</taxon>
        <taxon>Desulforamulus</taxon>
    </lineage>
</organism>
<protein>
    <submittedName>
        <fullName evidence="1">Uncharacterized protein</fullName>
    </submittedName>
</protein>
<dbReference type="RefSeq" id="WP_175548987.1">
    <property type="nucleotide sequence ID" value="NZ_FRAR01000011.1"/>
</dbReference>
<gene>
    <name evidence="1" type="ORF">SAMN02745123_01498</name>
</gene>
<keyword evidence="2" id="KW-1185">Reference proteome</keyword>
<name>A0A1M6RKQ2_9FIRM</name>
<evidence type="ECO:0000313" key="1">
    <source>
        <dbReference type="EMBL" id="SHK33022.1"/>
    </source>
</evidence>
<reference evidence="2" key="1">
    <citation type="submission" date="2016-11" db="EMBL/GenBank/DDBJ databases">
        <authorList>
            <person name="Varghese N."/>
            <person name="Submissions S."/>
        </authorList>
    </citation>
    <scope>NUCLEOTIDE SEQUENCE [LARGE SCALE GENOMIC DNA]</scope>
    <source>
        <strain evidence="2">DSM 10349</strain>
    </source>
</reference>
<sequence>MDKTTLLRQLEDTNGRIMGYARLITKKTDNKEIWELALQILSEAKELRKLMDKI</sequence>
<dbReference type="Proteomes" id="UP000183997">
    <property type="component" value="Unassembled WGS sequence"/>
</dbReference>